<accession>A0A286GLP3</accession>
<evidence type="ECO:0000256" key="3">
    <source>
        <dbReference type="PROSITE-ProRule" id="PRU00284"/>
    </source>
</evidence>
<name>A0A286GLP3_9PROT</name>
<dbReference type="RefSeq" id="WP_097279704.1">
    <property type="nucleotide sequence ID" value="NZ_OCNJ01000005.1"/>
</dbReference>
<evidence type="ECO:0000313" key="5">
    <source>
        <dbReference type="EMBL" id="SOD96461.1"/>
    </source>
</evidence>
<reference evidence="5 6" key="1">
    <citation type="submission" date="2017-09" db="EMBL/GenBank/DDBJ databases">
        <authorList>
            <person name="Ehlers B."/>
            <person name="Leendertz F.H."/>
        </authorList>
    </citation>
    <scope>NUCLEOTIDE SEQUENCE [LARGE SCALE GENOMIC DNA]</scope>
    <source>
        <strain evidence="5 6">USBA 140</strain>
    </source>
</reference>
<feature type="domain" description="Methyl-accepting transducer" evidence="4">
    <location>
        <begin position="312"/>
        <end position="534"/>
    </location>
</feature>
<dbReference type="OrthoDB" id="8482111at2"/>
<dbReference type="AlphaFoldDB" id="A0A286GLP3"/>
<evidence type="ECO:0000259" key="4">
    <source>
        <dbReference type="PROSITE" id="PS50111"/>
    </source>
</evidence>
<evidence type="ECO:0000256" key="1">
    <source>
        <dbReference type="ARBA" id="ARBA00023224"/>
    </source>
</evidence>
<dbReference type="SMART" id="SM00283">
    <property type="entry name" value="MA"/>
    <property type="match status" value="1"/>
</dbReference>
<organism evidence="5 6">
    <name type="scientific">Caenispirillum bisanense</name>
    <dbReference type="NCBI Taxonomy" id="414052"/>
    <lineage>
        <taxon>Bacteria</taxon>
        <taxon>Pseudomonadati</taxon>
        <taxon>Pseudomonadota</taxon>
        <taxon>Alphaproteobacteria</taxon>
        <taxon>Rhodospirillales</taxon>
        <taxon>Novispirillaceae</taxon>
        <taxon>Caenispirillum</taxon>
    </lineage>
</organism>
<dbReference type="Pfam" id="PF00015">
    <property type="entry name" value="MCPsignal"/>
    <property type="match status" value="1"/>
</dbReference>
<dbReference type="SUPFAM" id="SSF58104">
    <property type="entry name" value="Methyl-accepting chemotaxis protein (MCP) signaling domain"/>
    <property type="match status" value="1"/>
</dbReference>
<sequence length="568" mass="57671">MSFKGKVLAVLAGVLGLAGLAGVAVVVTVDGQRPALRTLDQETERLSQVVVPLVGAVDRVLVDVVQVQQWLQDVAATGEDGGYAEAESHARAAQAGLETARGLARTGGLTEVAQAVDEVAAAFPGWYAAGRDMAAVYAAGDRTAGKPLMAAFDTQADALGAALDRAAARTHAAEQTALAKVTSGAAEAEAAASRVMTIVLVLAGAGAVAAAAGVVAVARLVGGVVGTLEHDVAVVSGGTDEGLRLTGRSDEFGRIGESLAAFRAELRHAAEVERSQADRSADAERERRALLERLADELQQGVQAVVDGITAAAEEMHATAEAMADTANETSDQATVVSAAAEQAAANVHTVAAAAEELSASIAEISRQVEESSAISRDAVGKAAEAGDIMRGLESAAERIGEVVRLITDIAEQTNLLALNATIEAARAGEAGKGFAVVANEVKNLATQTARATDEIAGQIGEMQRATHGAVAAIAGITATIDRISTITEAVATAMDQQDAATQEIARNVAEVSSGTQQVTSTIGAVTSAAQETGQAARQVLLSSGSLTEQADLLHTRVAQTVAHIRAA</sequence>
<protein>
    <submittedName>
        <fullName evidence="5">Methyl-accepting chemotaxis protein</fullName>
    </submittedName>
</protein>
<keyword evidence="6" id="KW-1185">Reference proteome</keyword>
<dbReference type="PRINTS" id="PR00260">
    <property type="entry name" value="CHEMTRNSDUCR"/>
</dbReference>
<comment type="similarity">
    <text evidence="2">Belongs to the methyl-accepting chemotaxis (MCP) protein family.</text>
</comment>
<dbReference type="EMBL" id="OCNJ01000005">
    <property type="protein sequence ID" value="SOD96461.1"/>
    <property type="molecule type" value="Genomic_DNA"/>
</dbReference>
<dbReference type="PANTHER" id="PTHR32089">
    <property type="entry name" value="METHYL-ACCEPTING CHEMOTAXIS PROTEIN MCPB"/>
    <property type="match status" value="1"/>
</dbReference>
<dbReference type="PANTHER" id="PTHR32089:SF112">
    <property type="entry name" value="LYSOZYME-LIKE PROTEIN-RELATED"/>
    <property type="match status" value="1"/>
</dbReference>
<dbReference type="GO" id="GO:0006935">
    <property type="term" value="P:chemotaxis"/>
    <property type="evidence" value="ECO:0007669"/>
    <property type="project" value="InterPro"/>
</dbReference>
<gene>
    <name evidence="5" type="ORF">SAMN05421508_105338</name>
</gene>
<keyword evidence="1 3" id="KW-0807">Transducer</keyword>
<dbReference type="GO" id="GO:0016020">
    <property type="term" value="C:membrane"/>
    <property type="evidence" value="ECO:0007669"/>
    <property type="project" value="InterPro"/>
</dbReference>
<dbReference type="GO" id="GO:0007165">
    <property type="term" value="P:signal transduction"/>
    <property type="evidence" value="ECO:0007669"/>
    <property type="project" value="UniProtKB-KW"/>
</dbReference>
<dbReference type="GO" id="GO:0004888">
    <property type="term" value="F:transmembrane signaling receptor activity"/>
    <property type="evidence" value="ECO:0007669"/>
    <property type="project" value="InterPro"/>
</dbReference>
<dbReference type="Proteomes" id="UP000219621">
    <property type="component" value="Unassembled WGS sequence"/>
</dbReference>
<dbReference type="PROSITE" id="PS50111">
    <property type="entry name" value="CHEMOTAXIS_TRANSDUC_2"/>
    <property type="match status" value="1"/>
</dbReference>
<dbReference type="InterPro" id="IPR004090">
    <property type="entry name" value="Chemotax_Me-accpt_rcpt"/>
</dbReference>
<evidence type="ECO:0000256" key="2">
    <source>
        <dbReference type="ARBA" id="ARBA00029447"/>
    </source>
</evidence>
<evidence type="ECO:0000313" key="6">
    <source>
        <dbReference type="Proteomes" id="UP000219621"/>
    </source>
</evidence>
<proteinExistence type="inferred from homology"/>
<dbReference type="InterPro" id="IPR004089">
    <property type="entry name" value="MCPsignal_dom"/>
</dbReference>
<dbReference type="Gene3D" id="1.10.287.950">
    <property type="entry name" value="Methyl-accepting chemotaxis protein"/>
    <property type="match status" value="1"/>
</dbReference>